<dbReference type="PATRIC" id="fig|284581.3.peg.2253"/>
<name>A0A0M0L6G6_9BACI</name>
<comment type="caution">
    <text evidence="2">The sequence shown here is derived from an EMBL/GenBank/DDBJ whole genome shotgun (WGS) entry which is preliminary data.</text>
</comment>
<evidence type="ECO:0000313" key="3">
    <source>
        <dbReference type="Proteomes" id="UP000037558"/>
    </source>
</evidence>
<accession>A0A0M0L6G6</accession>
<protein>
    <submittedName>
        <fullName evidence="2">Uncharacterized protein</fullName>
    </submittedName>
</protein>
<keyword evidence="3" id="KW-1185">Reference proteome</keyword>
<keyword evidence="1" id="KW-0812">Transmembrane</keyword>
<feature type="transmembrane region" description="Helical" evidence="1">
    <location>
        <begin position="48"/>
        <end position="70"/>
    </location>
</feature>
<keyword evidence="1" id="KW-1133">Transmembrane helix</keyword>
<dbReference type="AlphaFoldDB" id="A0A0M0L6G6"/>
<evidence type="ECO:0000313" key="2">
    <source>
        <dbReference type="EMBL" id="KOO46675.1"/>
    </source>
</evidence>
<proteinExistence type="predicted"/>
<dbReference type="Proteomes" id="UP000037558">
    <property type="component" value="Unassembled WGS sequence"/>
</dbReference>
<organism evidence="2 3">
    <name type="scientific">Priestia koreensis</name>
    <dbReference type="NCBI Taxonomy" id="284581"/>
    <lineage>
        <taxon>Bacteria</taxon>
        <taxon>Bacillati</taxon>
        <taxon>Bacillota</taxon>
        <taxon>Bacilli</taxon>
        <taxon>Bacillales</taxon>
        <taxon>Bacillaceae</taxon>
        <taxon>Priestia</taxon>
    </lineage>
</organism>
<reference evidence="3" key="1">
    <citation type="submission" date="2015-08" db="EMBL/GenBank/DDBJ databases">
        <title>Fjat-14210 dsm16467.</title>
        <authorList>
            <person name="Liu B."/>
            <person name="Wang J."/>
            <person name="Zhu Y."/>
            <person name="Liu G."/>
            <person name="Chen Q."/>
            <person name="Chen Z."/>
            <person name="Lan J."/>
            <person name="Che J."/>
            <person name="Ge C."/>
            <person name="Shi H."/>
            <person name="Pan Z."/>
            <person name="Liu X."/>
        </authorList>
    </citation>
    <scope>NUCLEOTIDE SEQUENCE [LARGE SCALE GENOMIC DNA]</scope>
    <source>
        <strain evidence="3">DSM 16467</strain>
    </source>
</reference>
<feature type="transmembrane region" description="Helical" evidence="1">
    <location>
        <begin position="17"/>
        <end position="36"/>
    </location>
</feature>
<keyword evidence="1" id="KW-0472">Membrane</keyword>
<evidence type="ECO:0000256" key="1">
    <source>
        <dbReference type="SAM" id="Phobius"/>
    </source>
</evidence>
<gene>
    <name evidence="2" type="ORF">AMD01_10765</name>
</gene>
<sequence>MGIAYAYPYPSFLEPGMLFGFASLVLGACLSFWAFIKKEQGTMKLFPVLALAVVGFAITWFDPFSIFRMLTWLKN</sequence>
<dbReference type="EMBL" id="LILC01000013">
    <property type="protein sequence ID" value="KOO46675.1"/>
    <property type="molecule type" value="Genomic_DNA"/>
</dbReference>